<gene>
    <name evidence="1" type="ORF">DW839_17920</name>
</gene>
<evidence type="ECO:0000313" key="1">
    <source>
        <dbReference type="EMBL" id="RHC54586.1"/>
    </source>
</evidence>
<name>A0A414ASR3_9FIRM</name>
<dbReference type="EMBL" id="QSHZ01000020">
    <property type="protein sequence ID" value="RHC54586.1"/>
    <property type="molecule type" value="Genomic_DNA"/>
</dbReference>
<organism evidence="1 2">
    <name type="scientific">Enterocloster bolteae</name>
    <dbReference type="NCBI Taxonomy" id="208479"/>
    <lineage>
        <taxon>Bacteria</taxon>
        <taxon>Bacillati</taxon>
        <taxon>Bacillota</taxon>
        <taxon>Clostridia</taxon>
        <taxon>Lachnospirales</taxon>
        <taxon>Lachnospiraceae</taxon>
        <taxon>Enterocloster</taxon>
    </lineage>
</organism>
<protein>
    <recommendedName>
        <fullName evidence="3">DUF2726 domain-containing protein</fullName>
    </recommendedName>
</protein>
<sequence length="345" mass="40623">MGTSETEVRLLKCNRKGIIIRKKASDYEIKEKCNDLKLIYKYRYSMKHDTHIVCSCEIHKDKGDLDITWSHLKNAKYGCKYCAGKGKDISDYYDKIDMLKIEILSDYIGFEKKIKCRCKTCGFEFETMPKTLIQGKYYCPECSITQRGISRRTNSEIYKKKVYKDNPDILLLESYTRSKDKIKCRCKKCGHEWSSCASNILSEHIRCPVCSSSKSEDQLAGILTSLNLNYERKVRFKECRYKKPLEFDFIIYDNNKNITFACEYDGEQHYMPIQYTSKQTAESHLVITQIRDKIKNEYCKSNDIIMIRIPYWEKNNMESFLIKKLKENKLDYILTETVTTTGCIQ</sequence>
<dbReference type="Gene3D" id="3.40.960.10">
    <property type="entry name" value="VSR Endonuclease"/>
    <property type="match status" value="1"/>
</dbReference>
<dbReference type="Proteomes" id="UP000283975">
    <property type="component" value="Unassembled WGS sequence"/>
</dbReference>
<proteinExistence type="predicted"/>
<comment type="caution">
    <text evidence="1">The sequence shown here is derived from an EMBL/GenBank/DDBJ whole genome shotgun (WGS) entry which is preliminary data.</text>
</comment>
<evidence type="ECO:0008006" key="3">
    <source>
        <dbReference type="Google" id="ProtNLM"/>
    </source>
</evidence>
<evidence type="ECO:0000313" key="2">
    <source>
        <dbReference type="Proteomes" id="UP000283975"/>
    </source>
</evidence>
<dbReference type="AlphaFoldDB" id="A0A414ASR3"/>
<accession>A0A414ASR3</accession>
<reference evidence="1 2" key="1">
    <citation type="submission" date="2018-08" db="EMBL/GenBank/DDBJ databases">
        <title>A genome reference for cultivated species of the human gut microbiota.</title>
        <authorList>
            <person name="Zou Y."/>
            <person name="Xue W."/>
            <person name="Luo G."/>
        </authorList>
    </citation>
    <scope>NUCLEOTIDE SEQUENCE [LARGE SCALE GENOMIC DNA]</scope>
    <source>
        <strain evidence="1 2">AM35-14</strain>
    </source>
</reference>